<dbReference type="PANTHER" id="PTHR46082:SF6">
    <property type="entry name" value="AAA+ ATPASE DOMAIN-CONTAINING PROTEIN-RELATED"/>
    <property type="match status" value="1"/>
</dbReference>
<dbReference type="Pfam" id="PF13424">
    <property type="entry name" value="TPR_12"/>
    <property type="match status" value="3"/>
</dbReference>
<dbReference type="Gene3D" id="1.10.510.10">
    <property type="entry name" value="Transferase(Phosphotransferase) domain 1"/>
    <property type="match status" value="1"/>
</dbReference>
<dbReference type="InterPro" id="IPR011990">
    <property type="entry name" value="TPR-like_helical_dom_sf"/>
</dbReference>
<dbReference type="InterPro" id="IPR011009">
    <property type="entry name" value="Kinase-like_dom_sf"/>
</dbReference>
<accession>A0AB34FIV3</accession>
<name>A0AB34FIV3_9HYPO</name>
<protein>
    <submittedName>
        <fullName evidence="3">Kinase-like protein</fullName>
    </submittedName>
</protein>
<dbReference type="Pfam" id="PF13374">
    <property type="entry name" value="TPR_10"/>
    <property type="match status" value="1"/>
</dbReference>
<dbReference type="SMART" id="SM00028">
    <property type="entry name" value="TPR"/>
    <property type="match status" value="6"/>
</dbReference>
<evidence type="ECO:0000313" key="3">
    <source>
        <dbReference type="EMBL" id="KAJ6439088.1"/>
    </source>
</evidence>
<dbReference type="PROSITE" id="PS00107">
    <property type="entry name" value="PROTEIN_KINASE_ATP"/>
    <property type="match status" value="1"/>
</dbReference>
<dbReference type="Proteomes" id="UP001163105">
    <property type="component" value="Unassembled WGS sequence"/>
</dbReference>
<feature type="domain" description="Serine-threonine/tyrosine-protein kinase catalytic" evidence="2">
    <location>
        <begin position="63"/>
        <end position="187"/>
    </location>
</feature>
<keyword evidence="1" id="KW-0547">Nucleotide-binding</keyword>
<dbReference type="Gene3D" id="1.25.40.10">
    <property type="entry name" value="Tetratricopeptide repeat domain"/>
    <property type="match status" value="2"/>
</dbReference>
<keyword evidence="4" id="KW-1185">Reference proteome</keyword>
<keyword evidence="1" id="KW-0067">ATP-binding</keyword>
<dbReference type="Pfam" id="PF07714">
    <property type="entry name" value="PK_Tyr_Ser-Thr"/>
    <property type="match status" value="1"/>
</dbReference>
<dbReference type="InterPro" id="IPR017441">
    <property type="entry name" value="Protein_kinase_ATP_BS"/>
</dbReference>
<keyword evidence="3" id="KW-0808">Transferase</keyword>
<dbReference type="EMBL" id="JAQHRD010000007">
    <property type="protein sequence ID" value="KAJ6439088.1"/>
    <property type="molecule type" value="Genomic_DNA"/>
</dbReference>
<comment type="caution">
    <text evidence="3">The sequence shown here is derived from an EMBL/GenBank/DDBJ whole genome shotgun (WGS) entry which is preliminary data.</text>
</comment>
<dbReference type="GO" id="GO:0004672">
    <property type="term" value="F:protein kinase activity"/>
    <property type="evidence" value="ECO:0007669"/>
    <property type="project" value="InterPro"/>
</dbReference>
<feature type="binding site" evidence="1">
    <location>
        <position position="88"/>
    </location>
    <ligand>
        <name>ATP</name>
        <dbReference type="ChEBI" id="CHEBI:30616"/>
    </ligand>
</feature>
<evidence type="ECO:0000259" key="2">
    <source>
        <dbReference type="Pfam" id="PF07714"/>
    </source>
</evidence>
<dbReference type="InterPro" id="IPR001245">
    <property type="entry name" value="Ser-Thr/Tyr_kinase_cat_dom"/>
</dbReference>
<dbReference type="GO" id="GO:0005524">
    <property type="term" value="F:ATP binding"/>
    <property type="evidence" value="ECO:0007669"/>
    <property type="project" value="UniProtKB-UniRule"/>
</dbReference>
<gene>
    <name evidence="3" type="ORF">O9K51_08495</name>
</gene>
<proteinExistence type="predicted"/>
<keyword evidence="3" id="KW-0418">Kinase</keyword>
<dbReference type="InterPro" id="IPR019734">
    <property type="entry name" value="TPR_rpt"/>
</dbReference>
<evidence type="ECO:0000256" key="1">
    <source>
        <dbReference type="PROSITE-ProRule" id="PRU10141"/>
    </source>
</evidence>
<dbReference type="PANTHER" id="PTHR46082">
    <property type="entry name" value="ATP/GTP-BINDING PROTEIN-RELATED"/>
    <property type="match status" value="1"/>
</dbReference>
<dbReference type="InterPro" id="IPR053137">
    <property type="entry name" value="NLR-like"/>
</dbReference>
<dbReference type="SUPFAM" id="SSF48452">
    <property type="entry name" value="TPR-like"/>
    <property type="match status" value="3"/>
</dbReference>
<reference evidence="3" key="1">
    <citation type="submission" date="2023-01" db="EMBL/GenBank/DDBJ databases">
        <title>The growth and conidiation of Purpureocillium lavendulum are regulated by nitrogen source and histone H3K14 acetylation.</title>
        <authorList>
            <person name="Tang P."/>
            <person name="Han J."/>
            <person name="Zhang C."/>
            <person name="Tang P."/>
            <person name="Qi F."/>
            <person name="Zhang K."/>
            <person name="Liang L."/>
        </authorList>
    </citation>
    <scope>NUCLEOTIDE SEQUENCE</scope>
    <source>
        <strain evidence="3">YMF1.00683</strain>
    </source>
</reference>
<evidence type="ECO:0000313" key="4">
    <source>
        <dbReference type="Proteomes" id="UP001163105"/>
    </source>
</evidence>
<organism evidence="3 4">
    <name type="scientific">Purpureocillium lavendulum</name>
    <dbReference type="NCBI Taxonomy" id="1247861"/>
    <lineage>
        <taxon>Eukaryota</taxon>
        <taxon>Fungi</taxon>
        <taxon>Dikarya</taxon>
        <taxon>Ascomycota</taxon>
        <taxon>Pezizomycotina</taxon>
        <taxon>Sordariomycetes</taxon>
        <taxon>Hypocreomycetidae</taxon>
        <taxon>Hypocreales</taxon>
        <taxon>Ophiocordycipitaceae</taxon>
        <taxon>Purpureocillium</taxon>
    </lineage>
</organism>
<dbReference type="AlphaFoldDB" id="A0AB34FIV3"/>
<dbReference type="SUPFAM" id="SSF56112">
    <property type="entry name" value="Protein kinase-like (PK-like)"/>
    <property type="match status" value="1"/>
</dbReference>
<sequence>MDSSNEAQNDWTSTLPWSTPYSVHYVNLDFDTQPKDNADVITFLAVASNLDIPLLPFTWQPYREQVGHGASGDVREALVDTKTSLAFKLVKGCDKVHTKSEITFRVLLNELTVLSQPQIREHPHIVKLLGVAWDVSQTSQVWPALVFEKSHFGSIYHFSTLPAWEELKVTERLDLCLQIGSAIAEMHHYGRARDEQKMMELASNENDMARICEAIESLKKRATRKATSHDMIQQILRAGHGSNLHPDEAEYSVEKFRETEQILRRELDDMKSSLDDLVCKRRIEYHLFLLLVRQRKFNEAEFRLRHALSTRLMVSDTDDPELTVSTRLGIPYHDDLKLLPGLFNLAWIFLERGQLSEALKLQQKGIQILSENLEPEHPLMLTAKGNLAAILFQLGQWHEAEALEQELWAIRRRDLGDDHPDTLTGMCNLTAILRKRGKLADAEALGRKVVGMVEKVFGLDHPDALRCKSSLGLIYQGMGQLDAAEHVQDQVLERSRALLGPENLGTLMEMSNLALTYWYQKRLSKAEELGSEVVRLRKELLGSGHPDTMTSVANLALVYKDLGQLQKAVVWEEEVLDNSRALLGNEHPDTLLSMHNLAQTYGAIEAWDKAASLQEEMFETSKRVNGEKHPETVECAGNLGFTYLKLGRSEDFQRLGFRLVTAPDGSILVMRAV</sequence>